<dbReference type="InterPro" id="IPR052197">
    <property type="entry name" value="ComplexI_49kDa-like"/>
</dbReference>
<dbReference type="InterPro" id="IPR037232">
    <property type="entry name" value="NADH_quin_OxRdtase_su_C/D-like"/>
</dbReference>
<proteinExistence type="predicted"/>
<sequence>MSRFAWLPDFLARLEEEQALPRDGRPEALGPTYRLRLPPENWDLAAHIAAASGLRWAGLWGDPEADRISVQACLVQGGDHLLLQTEVPTARPVLASHARWFVGADRLERHARDLLGLRFTDHPDPRRWTRHQAWREDVQPLRSDVPLTDLAARRTPADSDYPFAPILGSGVVEIPVGPVHAGIIEPGHFRFQVAGEDVLRLEARLGYVHKGVERLAVGRDPAGLARLAGRVSGDSTVAHAWAACQAIEQALGWPVPPRALALRGILAERERIANHLGDIGAICNDVGFAFAHQQCARWRELWQRRSDAVFGHRLLMDRIVPGGLAVDLPPAAAEALRTDHDTLRQGLIPLFDIIGDHPSLDDRLQTTGRLDPDTARALGCTGYVGKASGQASDLRHDHPYPPYDTLNVTVVVQTTGDVAARVRVRMDEIRQSLTLLDQLLDGLPDGTWFAPAPQPLRAGVGLGAIEGWRGDILTYVRLDEAGRIARFFPRDPSWFTWLALERLIHGNIVPDFPVCNKSVNGSYSGVDL</sequence>
<name>A0ABV4BFA9_9GAMM</name>
<reference evidence="5 6" key="1">
    <citation type="submission" date="2024-05" db="EMBL/GenBank/DDBJ databases">
        <title>Genome Sequence and Characterization of the New Strain Purple Sulfur Bacterium of Genus Thioalkalicoccus.</title>
        <authorList>
            <person name="Bryantseva I.A."/>
            <person name="Kyndt J.A."/>
            <person name="Imhoff J.F."/>
        </authorList>
    </citation>
    <scope>NUCLEOTIDE SEQUENCE [LARGE SCALE GENOMIC DNA]</scope>
    <source>
        <strain evidence="5 6">Um2</strain>
    </source>
</reference>
<dbReference type="Gene3D" id="3.30.460.80">
    <property type="entry name" value="NADH:ubiquinone oxidoreductase, 30kDa subunit"/>
    <property type="match status" value="1"/>
</dbReference>
<keyword evidence="6" id="KW-1185">Reference proteome</keyword>
<evidence type="ECO:0000313" key="6">
    <source>
        <dbReference type="Proteomes" id="UP001564408"/>
    </source>
</evidence>
<dbReference type="Pfam" id="PF00329">
    <property type="entry name" value="Complex1_30kDa"/>
    <property type="match status" value="1"/>
</dbReference>
<keyword evidence="2" id="KW-0520">NAD</keyword>
<dbReference type="SUPFAM" id="SSF143243">
    <property type="entry name" value="Nqo5-like"/>
    <property type="match status" value="1"/>
</dbReference>
<dbReference type="EMBL" id="JBDKXB010000017">
    <property type="protein sequence ID" value="MEY6433186.1"/>
    <property type="molecule type" value="Genomic_DNA"/>
</dbReference>
<dbReference type="PANTHER" id="PTHR43485:SF1">
    <property type="entry name" value="FORMATE HYDROGENLYASE SUBUNIT 5-RELATED"/>
    <property type="match status" value="1"/>
</dbReference>
<dbReference type="GO" id="GO:0050136">
    <property type="term" value="F:NADH dehydrogenase (quinone) (non-electrogenic) activity"/>
    <property type="evidence" value="ECO:0007669"/>
    <property type="project" value="UniProtKB-EC"/>
</dbReference>
<dbReference type="Proteomes" id="UP001564408">
    <property type="component" value="Unassembled WGS sequence"/>
</dbReference>
<accession>A0ABV4BFA9</accession>
<gene>
    <name evidence="5" type="ORF">ABC977_12315</name>
</gene>
<dbReference type="Gene3D" id="1.10.645.10">
    <property type="entry name" value="Cytochrome-c3 Hydrogenase, chain B"/>
    <property type="match status" value="1"/>
</dbReference>
<protein>
    <submittedName>
        <fullName evidence="5">NADH-quinone oxidoreductase subunit C</fullName>
        <ecNumber evidence="5">1.6.5.9</ecNumber>
    </submittedName>
</protein>
<dbReference type="InterPro" id="IPR029014">
    <property type="entry name" value="NiFe-Hase_large"/>
</dbReference>
<keyword evidence="1 5" id="KW-0560">Oxidoreductase</keyword>
<evidence type="ECO:0000256" key="2">
    <source>
        <dbReference type="ARBA" id="ARBA00023027"/>
    </source>
</evidence>
<feature type="domain" description="NADH-quinone oxidoreductase subunit D" evidence="4">
    <location>
        <begin position="285"/>
        <end position="452"/>
    </location>
</feature>
<dbReference type="InterPro" id="IPR001501">
    <property type="entry name" value="Ni-dep_hyd_lsu"/>
</dbReference>
<feature type="domain" description="NADH:ubiquinone oxidoreductase 30kDa subunit" evidence="3">
    <location>
        <begin position="65"/>
        <end position="148"/>
    </location>
</feature>
<dbReference type="SUPFAM" id="SSF56762">
    <property type="entry name" value="HydB/Nqo4-like"/>
    <property type="match status" value="1"/>
</dbReference>
<organism evidence="5 6">
    <name type="scientific">Thioalkalicoccus limnaeus</name>
    <dbReference type="NCBI Taxonomy" id="120681"/>
    <lineage>
        <taxon>Bacteria</taxon>
        <taxon>Pseudomonadati</taxon>
        <taxon>Pseudomonadota</taxon>
        <taxon>Gammaproteobacteria</taxon>
        <taxon>Chromatiales</taxon>
        <taxon>Chromatiaceae</taxon>
        <taxon>Thioalkalicoccus</taxon>
    </lineage>
</organism>
<evidence type="ECO:0000313" key="5">
    <source>
        <dbReference type="EMBL" id="MEY6433186.1"/>
    </source>
</evidence>
<evidence type="ECO:0000259" key="3">
    <source>
        <dbReference type="Pfam" id="PF00329"/>
    </source>
</evidence>
<dbReference type="PANTHER" id="PTHR43485">
    <property type="entry name" value="HYDROGENASE-4 COMPONENT G"/>
    <property type="match status" value="1"/>
</dbReference>
<evidence type="ECO:0000259" key="4">
    <source>
        <dbReference type="Pfam" id="PF00346"/>
    </source>
</evidence>
<dbReference type="EC" id="1.6.5.9" evidence="5"/>
<comment type="caution">
    <text evidence="5">The sequence shown here is derived from an EMBL/GenBank/DDBJ whole genome shotgun (WGS) entry which is preliminary data.</text>
</comment>
<dbReference type="InterPro" id="IPR001135">
    <property type="entry name" value="NADH_Q_OxRdtase_suD"/>
</dbReference>
<dbReference type="Pfam" id="PF00374">
    <property type="entry name" value="NiFeSe_Hases"/>
    <property type="match status" value="1"/>
</dbReference>
<dbReference type="InterPro" id="IPR001268">
    <property type="entry name" value="NADH_UbQ_OxRdtase_30kDa_su"/>
</dbReference>
<evidence type="ECO:0000256" key="1">
    <source>
        <dbReference type="ARBA" id="ARBA00023002"/>
    </source>
</evidence>
<dbReference type="Pfam" id="PF00346">
    <property type="entry name" value="Complex1_49kDa"/>
    <property type="match status" value="1"/>
</dbReference>
<dbReference type="RefSeq" id="WP_369667573.1">
    <property type="nucleotide sequence ID" value="NZ_JBDKXB010000017.1"/>
</dbReference>